<feature type="transmembrane region" description="Helical" evidence="1">
    <location>
        <begin position="51"/>
        <end position="79"/>
    </location>
</feature>
<keyword evidence="2" id="KW-0614">Plasmid</keyword>
<name>A0A553SQL9_NIACI</name>
<reference evidence="2" key="1">
    <citation type="submission" date="2018-10" db="EMBL/GenBank/DDBJ databases">
        <title>FDA dAtabase for Regulatory Grade micrObial Sequences (FDA-ARGOS): Supporting development and validation of Infectious Disease Dx tests.</title>
        <authorList>
            <person name="Minogue T."/>
            <person name="Wolcott M."/>
            <person name="Wasieloski L."/>
            <person name="Aguilar W."/>
            <person name="Moore D."/>
            <person name="Tallon L.J."/>
            <person name="Sadzewicz L."/>
            <person name="Sengamalay N."/>
            <person name="Ott S."/>
            <person name="Godinez A."/>
            <person name="Nagaraj S."/>
            <person name="Vavikolanu K."/>
            <person name="Vyas G."/>
            <person name="Nadendla S."/>
            <person name="Aluvathingal J."/>
            <person name="Sichtig H."/>
        </authorList>
    </citation>
    <scope>NUCLEOTIDE SEQUENCE</scope>
    <source>
        <strain evidence="2">FDAARGOS_343</strain>
        <plasmid evidence="2">unnamed2</plasmid>
    </source>
</reference>
<proteinExistence type="predicted"/>
<sequence length="252" mass="29824">MEEITEIPIEKTRMQRFWHLVAEQDLYEMVEKSGFGEYEFYLFQKRRMRNALLSTLAAVIPAFLVSPWLSLLSIIFFVYSWRNAYTKEKHEYNGLVYEKQISWYVFQRLIVTYLQDSNESIITTFRKLLDRLEDGEFKNNLYRLIIDITESPNKVQPYMQFAEVAAGGTDEARTFMTSLYNYTNHTSDSSIIDELSDIARKAMMRGIEDIRKHKERTFIMYPTKLTMVNFIPMIGYMAGAAFDIFTRNMNNL</sequence>
<gene>
    <name evidence="2" type="ORF">CEQ21_07880</name>
</gene>
<organism evidence="2">
    <name type="scientific">Niallia circulans</name>
    <name type="common">Bacillus circulans</name>
    <dbReference type="NCBI Taxonomy" id="1397"/>
    <lineage>
        <taxon>Bacteria</taxon>
        <taxon>Bacillati</taxon>
        <taxon>Bacillota</taxon>
        <taxon>Bacilli</taxon>
        <taxon>Bacillales</taxon>
        <taxon>Bacillaceae</taxon>
        <taxon>Niallia</taxon>
    </lineage>
</organism>
<accession>A0A553SQL9</accession>
<geneLocation type="plasmid" evidence="2">
    <name>unnamed2</name>
</geneLocation>
<comment type="caution">
    <text evidence="2">The sequence shown here is derived from an EMBL/GenBank/DDBJ whole genome shotgun (WGS) entry which is preliminary data.</text>
</comment>
<dbReference type="Proteomes" id="UP000319837">
    <property type="component" value="Plasmid unnamed2"/>
</dbReference>
<evidence type="ECO:0000313" key="2">
    <source>
        <dbReference type="EMBL" id="TRZ39278.1"/>
    </source>
</evidence>
<dbReference type="RefSeq" id="WP_182102365.1">
    <property type="nucleotide sequence ID" value="NZ_CM017506.1"/>
</dbReference>
<feature type="transmembrane region" description="Helical" evidence="1">
    <location>
        <begin position="221"/>
        <end position="242"/>
    </location>
</feature>
<dbReference type="EMBL" id="RIBP01000003">
    <property type="protein sequence ID" value="TRZ39278.1"/>
    <property type="molecule type" value="Genomic_DNA"/>
</dbReference>
<keyword evidence="1" id="KW-0472">Membrane</keyword>
<keyword evidence="1" id="KW-1133">Transmembrane helix</keyword>
<evidence type="ECO:0000256" key="1">
    <source>
        <dbReference type="SAM" id="Phobius"/>
    </source>
</evidence>
<dbReference type="AlphaFoldDB" id="A0A553SQL9"/>
<keyword evidence="1" id="KW-0812">Transmembrane</keyword>
<protein>
    <submittedName>
        <fullName evidence="2">Uncharacterized protein</fullName>
    </submittedName>
</protein>